<dbReference type="InterPro" id="IPR053842">
    <property type="entry name" value="NikA-like"/>
</dbReference>
<dbReference type="PATRIC" id="fig|1423775.4.peg.746"/>
<dbReference type="AlphaFoldDB" id="A0A0R1KKK3"/>
<keyword evidence="2" id="KW-1185">Reference proteome</keyword>
<evidence type="ECO:0000313" key="1">
    <source>
        <dbReference type="EMBL" id="KRK81137.1"/>
    </source>
</evidence>
<dbReference type="Gene3D" id="1.10.1220.10">
    <property type="entry name" value="Met repressor-like"/>
    <property type="match status" value="1"/>
</dbReference>
<gene>
    <name evidence="1" type="ORF">FD03_GL000729</name>
</gene>
<comment type="caution">
    <text evidence="1">The sequence shown here is derived from an EMBL/GenBank/DDBJ whole genome shotgun (WGS) entry which is preliminary data.</text>
</comment>
<dbReference type="InterPro" id="IPR013321">
    <property type="entry name" value="Arc_rbn_hlx_hlx"/>
</dbReference>
<dbReference type="Pfam" id="PF21983">
    <property type="entry name" value="NikA-like"/>
    <property type="match status" value="1"/>
</dbReference>
<proteinExistence type="predicted"/>
<dbReference type="GO" id="GO:0006355">
    <property type="term" value="P:regulation of DNA-templated transcription"/>
    <property type="evidence" value="ECO:0007669"/>
    <property type="project" value="InterPro"/>
</dbReference>
<sequence length="95" mass="10654">MRIMANATIRNKTVSARVTDEISERAKSNLAKQGLTISEYIRLSLIKAANNDVRLVSFLDTPEAIKAKKESENGETKDIGNLDDFNTWIDNINEN</sequence>
<organism evidence="1 2">
    <name type="scientific">Companilactobacillus nodensis DSM 19682 = JCM 14932 = NBRC 107160</name>
    <dbReference type="NCBI Taxonomy" id="1423775"/>
    <lineage>
        <taxon>Bacteria</taxon>
        <taxon>Bacillati</taxon>
        <taxon>Bacillota</taxon>
        <taxon>Bacilli</taxon>
        <taxon>Lactobacillales</taxon>
        <taxon>Lactobacillaceae</taxon>
        <taxon>Companilactobacillus</taxon>
    </lineage>
</organism>
<protein>
    <recommendedName>
        <fullName evidence="3">RelB</fullName>
    </recommendedName>
</protein>
<evidence type="ECO:0008006" key="3">
    <source>
        <dbReference type="Google" id="ProtNLM"/>
    </source>
</evidence>
<evidence type="ECO:0000313" key="2">
    <source>
        <dbReference type="Proteomes" id="UP000051248"/>
    </source>
</evidence>
<dbReference type="STRING" id="1423775.FD03_GL000729"/>
<dbReference type="EMBL" id="AZDZ01000001">
    <property type="protein sequence ID" value="KRK81137.1"/>
    <property type="molecule type" value="Genomic_DNA"/>
</dbReference>
<dbReference type="eggNOG" id="ENOG50340KK">
    <property type="taxonomic scope" value="Bacteria"/>
</dbReference>
<name>A0A0R1KKK3_9LACO</name>
<reference evidence="1 2" key="1">
    <citation type="journal article" date="2015" name="Genome Announc.">
        <title>Expanding the biotechnology potential of lactobacilli through comparative genomics of 213 strains and associated genera.</title>
        <authorList>
            <person name="Sun Z."/>
            <person name="Harris H.M."/>
            <person name="McCann A."/>
            <person name="Guo C."/>
            <person name="Argimon S."/>
            <person name="Zhang W."/>
            <person name="Yang X."/>
            <person name="Jeffery I.B."/>
            <person name="Cooney J.C."/>
            <person name="Kagawa T.F."/>
            <person name="Liu W."/>
            <person name="Song Y."/>
            <person name="Salvetti E."/>
            <person name="Wrobel A."/>
            <person name="Rasinkangas P."/>
            <person name="Parkhill J."/>
            <person name="Rea M.C."/>
            <person name="O'Sullivan O."/>
            <person name="Ritari J."/>
            <person name="Douillard F.P."/>
            <person name="Paul Ross R."/>
            <person name="Yang R."/>
            <person name="Briner A.E."/>
            <person name="Felis G.E."/>
            <person name="de Vos W.M."/>
            <person name="Barrangou R."/>
            <person name="Klaenhammer T.R."/>
            <person name="Caufield P.W."/>
            <person name="Cui Y."/>
            <person name="Zhang H."/>
            <person name="O'Toole P.W."/>
        </authorList>
    </citation>
    <scope>NUCLEOTIDE SEQUENCE [LARGE SCALE GENOMIC DNA]</scope>
    <source>
        <strain evidence="1 2">DSM 19682</strain>
    </source>
</reference>
<accession>A0A0R1KKK3</accession>
<dbReference type="Proteomes" id="UP000051248">
    <property type="component" value="Unassembled WGS sequence"/>
</dbReference>